<dbReference type="Proteomes" id="UP000324701">
    <property type="component" value="Unassembled WGS sequence"/>
</dbReference>
<dbReference type="AlphaFoldDB" id="A0A5B1BF49"/>
<name>A0A5B1BF49_MYCSI</name>
<feature type="region of interest" description="Disordered" evidence="1">
    <location>
        <begin position="135"/>
        <end position="160"/>
    </location>
</feature>
<feature type="compositionally biased region" description="Pro residues" evidence="1">
    <location>
        <begin position="249"/>
        <end position="278"/>
    </location>
</feature>
<feature type="region of interest" description="Disordered" evidence="1">
    <location>
        <begin position="220"/>
        <end position="278"/>
    </location>
</feature>
<feature type="compositionally biased region" description="Pro residues" evidence="1">
    <location>
        <begin position="224"/>
        <end position="238"/>
    </location>
</feature>
<proteinExistence type="predicted"/>
<protein>
    <submittedName>
        <fullName evidence="3">DUF732 domain-containing protein</fullName>
    </submittedName>
</protein>
<gene>
    <name evidence="3" type="ORF">F0Q45_23165</name>
</gene>
<evidence type="ECO:0000256" key="1">
    <source>
        <dbReference type="SAM" id="MobiDB-lite"/>
    </source>
</evidence>
<comment type="caution">
    <text evidence="3">The sequence shown here is derived from an EMBL/GenBank/DDBJ whole genome shotgun (WGS) entry which is preliminary data.</text>
</comment>
<organism evidence="3 4">
    <name type="scientific">Mycobacterium simiae</name>
    <name type="common">Mycobacterium habana</name>
    <dbReference type="NCBI Taxonomy" id="1784"/>
    <lineage>
        <taxon>Bacteria</taxon>
        <taxon>Bacillati</taxon>
        <taxon>Actinomycetota</taxon>
        <taxon>Actinomycetes</taxon>
        <taxon>Mycobacteriales</taxon>
        <taxon>Mycobacteriaceae</taxon>
        <taxon>Mycobacterium</taxon>
        <taxon>Mycobacterium simiae complex</taxon>
    </lineage>
</organism>
<sequence>MFAGITSHAGALVTAIAVLAGTAILRDGAAAADPNQDDQFLALLDKNEISAVQNVPSVIAAAHKVCRKLDGGMPVDALVDALRNDAYNIDPAMRLYPARLTTTMTRFVTAAVQIYCPYDQSKIASIMADSAPRSEEPLGAEAAPRHSAVNSGSDRRKAPPALDMISMPAAWQEPTPTPALRLSPVMDRGVFVAGRYRDEWSDRAAPGAVLVSLIRTVPQGDPRLPNPPEIPAPPPPPAQVLIPPRLIAPAPPPQQPPPPPQQPPSPPHEPPPPPQEPP</sequence>
<dbReference type="OrthoDB" id="4752037at2"/>
<dbReference type="InterPro" id="IPR007969">
    <property type="entry name" value="DUF732"/>
</dbReference>
<dbReference type="Pfam" id="PF05305">
    <property type="entry name" value="DUF732"/>
    <property type="match status" value="1"/>
</dbReference>
<feature type="non-terminal residue" evidence="3">
    <location>
        <position position="278"/>
    </location>
</feature>
<keyword evidence="4" id="KW-1185">Reference proteome</keyword>
<feature type="domain" description="DUF732" evidence="2">
    <location>
        <begin position="36"/>
        <end position="117"/>
    </location>
</feature>
<evidence type="ECO:0000313" key="3">
    <source>
        <dbReference type="EMBL" id="KAA1246591.1"/>
    </source>
</evidence>
<dbReference type="RefSeq" id="WP_149656138.1">
    <property type="nucleotide sequence ID" value="NZ_VTZN01000218.1"/>
</dbReference>
<evidence type="ECO:0000313" key="4">
    <source>
        <dbReference type="Proteomes" id="UP000324701"/>
    </source>
</evidence>
<accession>A0A5B1BF49</accession>
<evidence type="ECO:0000259" key="2">
    <source>
        <dbReference type="Pfam" id="PF05305"/>
    </source>
</evidence>
<dbReference type="EMBL" id="VTZN01000218">
    <property type="protein sequence ID" value="KAA1246591.1"/>
    <property type="molecule type" value="Genomic_DNA"/>
</dbReference>
<reference evidence="3 4" key="1">
    <citation type="submission" date="2019-09" db="EMBL/GenBank/DDBJ databases">
        <title>Report of infection by Mycobacterium simiae a patient suffering from pulmonary tuberculosis.</title>
        <authorList>
            <person name="Mohanty P.S."/>
            <person name="Bansal A.K."/>
            <person name="Singh H."/>
            <person name="Sharma S."/>
            <person name="Patil S.A."/>
            <person name="Upadhaya P."/>
            <person name="Singh P.K."/>
            <person name="Kumar D."/>
            <person name="Kumar S."/>
            <person name="Singh R.K."/>
            <person name="Chaudhary B."/>
        </authorList>
    </citation>
    <scope>NUCLEOTIDE SEQUENCE [LARGE SCALE GENOMIC DNA]</scope>
    <source>
        <strain evidence="3 4">JAL-560-SIM</strain>
    </source>
</reference>